<evidence type="ECO:0000313" key="3">
    <source>
        <dbReference type="Proteomes" id="UP001597183"/>
    </source>
</evidence>
<proteinExistence type="predicted"/>
<dbReference type="InterPro" id="IPR045713">
    <property type="entry name" value="DUF6069"/>
</dbReference>
<reference evidence="3" key="1">
    <citation type="journal article" date="2019" name="Int. J. Syst. Evol. Microbiol.">
        <title>The Global Catalogue of Microorganisms (GCM) 10K type strain sequencing project: providing services to taxonomists for standard genome sequencing and annotation.</title>
        <authorList>
            <consortium name="The Broad Institute Genomics Platform"/>
            <consortium name="The Broad Institute Genome Sequencing Center for Infectious Disease"/>
            <person name="Wu L."/>
            <person name="Ma J."/>
        </authorList>
    </citation>
    <scope>NUCLEOTIDE SEQUENCE [LARGE SCALE GENOMIC DNA]</scope>
    <source>
        <strain evidence="3">CCM 7526</strain>
    </source>
</reference>
<feature type="transmembrane region" description="Helical" evidence="1">
    <location>
        <begin position="115"/>
        <end position="134"/>
    </location>
</feature>
<keyword evidence="1" id="KW-1133">Transmembrane helix</keyword>
<organism evidence="2 3">
    <name type="scientific">Actinoplanes sichuanensis</name>
    <dbReference type="NCBI Taxonomy" id="512349"/>
    <lineage>
        <taxon>Bacteria</taxon>
        <taxon>Bacillati</taxon>
        <taxon>Actinomycetota</taxon>
        <taxon>Actinomycetes</taxon>
        <taxon>Micromonosporales</taxon>
        <taxon>Micromonosporaceae</taxon>
        <taxon>Actinoplanes</taxon>
    </lineage>
</organism>
<dbReference type="Proteomes" id="UP001597183">
    <property type="component" value="Unassembled WGS sequence"/>
</dbReference>
<evidence type="ECO:0000256" key="1">
    <source>
        <dbReference type="SAM" id="Phobius"/>
    </source>
</evidence>
<evidence type="ECO:0000313" key="2">
    <source>
        <dbReference type="EMBL" id="MFD1367344.1"/>
    </source>
</evidence>
<keyword evidence="1" id="KW-0812">Transmembrane</keyword>
<feature type="transmembrane region" description="Helical" evidence="1">
    <location>
        <begin position="82"/>
        <end position="103"/>
    </location>
</feature>
<dbReference type="RefSeq" id="WP_317796016.1">
    <property type="nucleotide sequence ID" value="NZ_AP028461.1"/>
</dbReference>
<sequence length="147" mass="15166">MTATAAPTRRATWKATFAAAAIGAVGGLVVNTLIAVAARALGAPDEFQQLTLPVYGPLTVIGALIAAIAWRSIVNRSRNAAGVLRILVPVVLVLSLIPDVLLLSSKSQPGTTTGGVIALILMHFGVAVAAVPAFQRLMPPRSHDDAR</sequence>
<keyword evidence="3" id="KW-1185">Reference proteome</keyword>
<dbReference type="EMBL" id="JBHTMK010000023">
    <property type="protein sequence ID" value="MFD1367344.1"/>
    <property type="molecule type" value="Genomic_DNA"/>
</dbReference>
<comment type="caution">
    <text evidence="2">The sequence shown here is derived from an EMBL/GenBank/DDBJ whole genome shotgun (WGS) entry which is preliminary data.</text>
</comment>
<feature type="transmembrane region" description="Helical" evidence="1">
    <location>
        <begin position="50"/>
        <end position="70"/>
    </location>
</feature>
<protein>
    <submittedName>
        <fullName evidence="2">DUF6069 family protein</fullName>
    </submittedName>
</protein>
<dbReference type="Pfam" id="PF19545">
    <property type="entry name" value="DUF6069"/>
    <property type="match status" value="1"/>
</dbReference>
<name>A0ABW4A9A0_9ACTN</name>
<accession>A0ABW4A9A0</accession>
<feature type="transmembrane region" description="Helical" evidence="1">
    <location>
        <begin position="17"/>
        <end position="38"/>
    </location>
</feature>
<gene>
    <name evidence="2" type="ORF">ACFQ5G_18465</name>
</gene>
<keyword evidence="1" id="KW-0472">Membrane</keyword>